<organism evidence="2 3">
    <name type="scientific">Candidatus Phosphoribacter hodrii</name>
    <dbReference type="NCBI Taxonomy" id="2953743"/>
    <lineage>
        <taxon>Bacteria</taxon>
        <taxon>Bacillati</taxon>
        <taxon>Actinomycetota</taxon>
        <taxon>Actinomycetes</taxon>
        <taxon>Micrococcales</taxon>
        <taxon>Dermatophilaceae</taxon>
        <taxon>Candidatus Phosphoribacter</taxon>
    </lineage>
</organism>
<dbReference type="InterPro" id="IPR040783">
    <property type="entry name" value="VLRF1"/>
</dbReference>
<feature type="domain" description="Actinobacteria/chloroflexi VLRF1 release factor" evidence="1">
    <location>
        <begin position="38"/>
        <end position="169"/>
    </location>
</feature>
<dbReference type="Gene3D" id="3.30.420.60">
    <property type="entry name" value="eRF1 domain 2"/>
    <property type="match status" value="1"/>
</dbReference>
<dbReference type="NCBIfam" id="NF041024">
    <property type="entry name" value="acVLRF1_NCBI"/>
    <property type="match status" value="1"/>
</dbReference>
<reference evidence="2 3" key="1">
    <citation type="submission" date="2020-10" db="EMBL/GenBank/DDBJ databases">
        <title>Connecting structure to function with the recovery of over 1000 high-quality activated sludge metagenome-assembled genomes encoding full-length rRNA genes using long-read sequencing.</title>
        <authorList>
            <person name="Singleton C.M."/>
            <person name="Petriglieri F."/>
            <person name="Kristensen J.M."/>
            <person name="Kirkegaard R.H."/>
            <person name="Michaelsen T.Y."/>
            <person name="Andersen M.H."/>
            <person name="Karst S.M."/>
            <person name="Dueholm M.S."/>
            <person name="Nielsen P.H."/>
            <person name="Albertsen M."/>
        </authorList>
    </citation>
    <scope>NUCLEOTIDE SEQUENCE [LARGE SCALE GENOMIC DNA]</scope>
    <source>
        <strain evidence="2">AalE_18-Q3-R2-46_BAT3C.188</strain>
    </source>
</reference>
<dbReference type="EMBL" id="JADIXZ010000003">
    <property type="protein sequence ID" value="MBK6300233.1"/>
    <property type="molecule type" value="Genomic_DNA"/>
</dbReference>
<dbReference type="Pfam" id="PF18859">
    <property type="entry name" value="acVLRF1"/>
    <property type="match status" value="1"/>
</dbReference>
<dbReference type="Proteomes" id="UP000718281">
    <property type="component" value="Unassembled WGS sequence"/>
</dbReference>
<dbReference type="AlphaFoldDB" id="A0A934X4N9"/>
<protein>
    <recommendedName>
        <fullName evidence="1">Actinobacteria/chloroflexi VLRF1 release factor domain-containing protein</fullName>
    </recommendedName>
</protein>
<accession>A0A934X4N9</accession>
<comment type="caution">
    <text evidence="2">The sequence shown here is derived from an EMBL/GenBank/DDBJ whole genome shotgun (WGS) entry which is preliminary data.</text>
</comment>
<sequence>MSHRLLEHPEAAVEAGDTVTTVRWDGGGARCEWFRADPLGLVLIRRGGYAVGLARGGVLQTSKAGRRHVQGRTAAGGWSQQRFARRRENQADALVEAVVGHVERILVKGEGGVPDGLVLGGDRALAAAVLADPRCRALRDLPRRELPDLPDPDARVLAEALRRGRSVWIVPVPQPS</sequence>
<dbReference type="InterPro" id="IPR042226">
    <property type="entry name" value="eFR1_2_sf"/>
</dbReference>
<proteinExistence type="predicted"/>
<evidence type="ECO:0000313" key="2">
    <source>
        <dbReference type="EMBL" id="MBK6300233.1"/>
    </source>
</evidence>
<gene>
    <name evidence="2" type="ORF">IPF40_03985</name>
</gene>
<evidence type="ECO:0000259" key="1">
    <source>
        <dbReference type="Pfam" id="PF18859"/>
    </source>
</evidence>
<evidence type="ECO:0000313" key="3">
    <source>
        <dbReference type="Proteomes" id="UP000718281"/>
    </source>
</evidence>
<name>A0A934X4N9_9MICO</name>
<dbReference type="SUPFAM" id="SSF53137">
    <property type="entry name" value="Translational machinery components"/>
    <property type="match status" value="1"/>
</dbReference>